<accession>A0ABD1U0U3</accession>
<feature type="region of interest" description="Disordered" evidence="1">
    <location>
        <begin position="195"/>
        <end position="317"/>
    </location>
</feature>
<dbReference type="AlphaFoldDB" id="A0ABD1U0U3"/>
<feature type="region of interest" description="Disordered" evidence="1">
    <location>
        <begin position="558"/>
        <end position="580"/>
    </location>
</feature>
<feature type="compositionally biased region" description="Polar residues" evidence="1">
    <location>
        <begin position="234"/>
        <end position="247"/>
    </location>
</feature>
<feature type="compositionally biased region" description="Polar residues" evidence="1">
    <location>
        <begin position="304"/>
        <end position="314"/>
    </location>
</feature>
<keyword evidence="4" id="KW-1185">Reference proteome</keyword>
<keyword evidence="2" id="KW-0472">Membrane</keyword>
<feature type="transmembrane region" description="Helical" evidence="2">
    <location>
        <begin position="140"/>
        <end position="162"/>
    </location>
</feature>
<keyword evidence="2" id="KW-1133">Transmembrane helix</keyword>
<protein>
    <submittedName>
        <fullName evidence="3">Uncharacterized protein</fullName>
    </submittedName>
</protein>
<feature type="compositionally biased region" description="Basic and acidic residues" evidence="1">
    <location>
        <begin position="569"/>
        <end position="580"/>
    </location>
</feature>
<name>A0ABD1U0U3_9LAMI</name>
<sequence length="580" mass="64032">MRGSLDKRDALAARALDEELRRSATEASMARSRITVVELEDLRLSYDISSSVSLRASGPEERANDPPEGFVAIYEPTMQQGLRLSMHPFFREGRSGERLLTVPIKCITRRKGSSSLAETRSLYRRIPFPMCPFFADSGNLVYIFLYLCTSFVAPDLMCYFFFADCGKPPIPKRNRAFKFKGVLVLRVARPASWDGSSAQASQQEASGPSQESQDVTPSSVIPPLRPEVDANVPSRPSSSSNLHIDSTTSRDKGKKVVEGAEEVPSQKWKAPAATNGLMRDACKARRTEKGRRSSPSLDGEPEGASNSAPSVSQNRRIRISERREELSASVMEILPAYPSIVAANVHRYWTSSWEKVAEVATVLEWLQLAEVNLVRGLVLAKDIFSAFVSFDAEDSKSKKLSEDLKVMGLEKAQLESDKRDLQFKLDLARDQKKAVEASQKHVEEDQSLADEAQKLADDQNLAAETALAAANSSSEAAAADNERSLSAMRLELEKIKVEQADAEARAVEAYQDAFVDTPEYQDLAQRLMTVGGEQLVERIMEAHPEWDLSFLREAPAEAHVSEAVPGDTFGRDEGPSRADP</sequence>
<proteinExistence type="predicted"/>
<reference evidence="4" key="1">
    <citation type="submission" date="2024-07" db="EMBL/GenBank/DDBJ databases">
        <title>Two chromosome-level genome assemblies of Korean endemic species Abeliophyllum distichum and Forsythia ovata (Oleaceae).</title>
        <authorList>
            <person name="Jang H."/>
        </authorList>
    </citation>
    <scope>NUCLEOTIDE SEQUENCE [LARGE SCALE GENOMIC DNA]</scope>
</reference>
<evidence type="ECO:0000256" key="1">
    <source>
        <dbReference type="SAM" id="MobiDB-lite"/>
    </source>
</evidence>
<dbReference type="EMBL" id="JBFOLK010000004">
    <property type="protein sequence ID" value="KAL2518609.1"/>
    <property type="molecule type" value="Genomic_DNA"/>
</dbReference>
<gene>
    <name evidence="3" type="ORF">Adt_14856</name>
</gene>
<feature type="compositionally biased region" description="Basic and acidic residues" evidence="1">
    <location>
        <begin position="280"/>
        <end position="291"/>
    </location>
</feature>
<keyword evidence="2" id="KW-0812">Transmembrane</keyword>
<evidence type="ECO:0000313" key="3">
    <source>
        <dbReference type="EMBL" id="KAL2518609.1"/>
    </source>
</evidence>
<dbReference type="Proteomes" id="UP001604336">
    <property type="component" value="Unassembled WGS sequence"/>
</dbReference>
<evidence type="ECO:0000256" key="2">
    <source>
        <dbReference type="SAM" id="Phobius"/>
    </source>
</evidence>
<comment type="caution">
    <text evidence="3">The sequence shown here is derived from an EMBL/GenBank/DDBJ whole genome shotgun (WGS) entry which is preliminary data.</text>
</comment>
<organism evidence="3 4">
    <name type="scientific">Abeliophyllum distichum</name>
    <dbReference type="NCBI Taxonomy" id="126358"/>
    <lineage>
        <taxon>Eukaryota</taxon>
        <taxon>Viridiplantae</taxon>
        <taxon>Streptophyta</taxon>
        <taxon>Embryophyta</taxon>
        <taxon>Tracheophyta</taxon>
        <taxon>Spermatophyta</taxon>
        <taxon>Magnoliopsida</taxon>
        <taxon>eudicotyledons</taxon>
        <taxon>Gunneridae</taxon>
        <taxon>Pentapetalae</taxon>
        <taxon>asterids</taxon>
        <taxon>lamiids</taxon>
        <taxon>Lamiales</taxon>
        <taxon>Oleaceae</taxon>
        <taxon>Forsythieae</taxon>
        <taxon>Abeliophyllum</taxon>
    </lineage>
</organism>
<feature type="compositionally biased region" description="Low complexity" evidence="1">
    <location>
        <begin position="195"/>
        <end position="213"/>
    </location>
</feature>
<evidence type="ECO:0000313" key="4">
    <source>
        <dbReference type="Proteomes" id="UP001604336"/>
    </source>
</evidence>
<feature type="compositionally biased region" description="Basic and acidic residues" evidence="1">
    <location>
        <begin position="248"/>
        <end position="258"/>
    </location>
</feature>